<organism evidence="14">
    <name type="scientific">Thermomicrobium roseum</name>
    <dbReference type="NCBI Taxonomy" id="500"/>
    <lineage>
        <taxon>Bacteria</taxon>
        <taxon>Pseudomonadati</taxon>
        <taxon>Thermomicrobiota</taxon>
        <taxon>Thermomicrobia</taxon>
        <taxon>Thermomicrobiales</taxon>
        <taxon>Thermomicrobiaceae</taxon>
        <taxon>Thermomicrobium</taxon>
    </lineage>
</organism>
<dbReference type="PANTHER" id="PTHR20857:SF15">
    <property type="entry name" value="THIAMINE-PHOSPHATE SYNTHASE"/>
    <property type="match status" value="1"/>
</dbReference>
<feature type="binding site" evidence="9">
    <location>
        <position position="138"/>
    </location>
    <ligand>
        <name>4-amino-2-methyl-5-(diphosphooxymethyl)pyrimidine</name>
        <dbReference type="ChEBI" id="CHEBI:57841"/>
    </ligand>
</feature>
<sequence length="231" mass="24429">MNPWSVPRLHLITDPAVCSFEQLCEWLPRLLQAGVDAVHLRAPGVPAGELLKVAAELRRRIVPPAVLLVNDRLDIALLCQADGVHLPEQGLPVRAARELLGGGRLVGRSVHSVEAARAAAAEGCDYLIYGNVYETASKPGAAARGLDALREVVHATHVPVVAIGGITPDRVPAVVRMGAHGVAVIRGILAADDPIAAVRAYRQAMDEVRGDGDSRDIKRETGGAGRSADNR</sequence>
<comment type="caution">
    <text evidence="9">Lacks conserved residue(s) required for the propagation of feature annotation.</text>
</comment>
<evidence type="ECO:0000256" key="5">
    <source>
        <dbReference type="ARBA" id="ARBA00022977"/>
    </source>
</evidence>
<feature type="domain" description="Thiamine phosphate synthase/TenI" evidence="13">
    <location>
        <begin position="9"/>
        <end position="188"/>
    </location>
</feature>
<feature type="binding site" evidence="9">
    <location>
        <position position="165"/>
    </location>
    <ligand>
        <name>2-[(2R,5Z)-2-carboxy-4-methylthiazol-5(2H)-ylidene]ethyl phosphate</name>
        <dbReference type="ChEBI" id="CHEBI:62899"/>
    </ligand>
</feature>
<evidence type="ECO:0000256" key="8">
    <source>
        <dbReference type="ARBA" id="ARBA00047883"/>
    </source>
</evidence>
<comment type="catalytic activity">
    <reaction evidence="6 9 10">
        <text>4-methyl-5-(2-phosphooxyethyl)-thiazole + 4-amino-2-methyl-5-(diphosphooxymethyl)pyrimidine + H(+) = thiamine phosphate + diphosphate</text>
        <dbReference type="Rhea" id="RHEA:22328"/>
        <dbReference type="ChEBI" id="CHEBI:15378"/>
        <dbReference type="ChEBI" id="CHEBI:33019"/>
        <dbReference type="ChEBI" id="CHEBI:37575"/>
        <dbReference type="ChEBI" id="CHEBI:57841"/>
        <dbReference type="ChEBI" id="CHEBI:58296"/>
        <dbReference type="EC" id="2.5.1.3"/>
    </reaction>
</comment>
<dbReference type="AlphaFoldDB" id="A0A7C2B6E7"/>
<keyword evidence="4 9" id="KW-0460">Magnesium</keyword>
<evidence type="ECO:0000256" key="3">
    <source>
        <dbReference type="ARBA" id="ARBA00022723"/>
    </source>
</evidence>
<dbReference type="Pfam" id="PF02581">
    <property type="entry name" value="TMP-TENI"/>
    <property type="match status" value="1"/>
</dbReference>
<evidence type="ECO:0000256" key="6">
    <source>
        <dbReference type="ARBA" id="ARBA00047334"/>
    </source>
</evidence>
<dbReference type="EMBL" id="DSJL01000007">
    <property type="protein sequence ID" value="HEF64481.1"/>
    <property type="molecule type" value="Genomic_DNA"/>
</dbReference>
<evidence type="ECO:0000256" key="9">
    <source>
        <dbReference type="HAMAP-Rule" id="MF_00097"/>
    </source>
</evidence>
<dbReference type="SUPFAM" id="SSF51391">
    <property type="entry name" value="Thiamin phosphate synthase"/>
    <property type="match status" value="1"/>
</dbReference>
<comment type="pathway">
    <text evidence="1 9 11">Cofactor biosynthesis; thiamine diphosphate biosynthesis; thiamine phosphate from 4-amino-2-methyl-5-diphosphomethylpyrimidine and 4-methyl-5-(2-phosphoethyl)-thiazole: step 1/1.</text>
</comment>
<evidence type="ECO:0000259" key="13">
    <source>
        <dbReference type="Pfam" id="PF02581"/>
    </source>
</evidence>
<evidence type="ECO:0000256" key="4">
    <source>
        <dbReference type="ARBA" id="ARBA00022842"/>
    </source>
</evidence>
<dbReference type="UniPathway" id="UPA00060">
    <property type="reaction ID" value="UER00141"/>
</dbReference>
<evidence type="ECO:0000256" key="2">
    <source>
        <dbReference type="ARBA" id="ARBA00022679"/>
    </source>
</evidence>
<dbReference type="GO" id="GO:0004789">
    <property type="term" value="F:thiamine-phosphate diphosphorylase activity"/>
    <property type="evidence" value="ECO:0007669"/>
    <property type="project" value="UniProtKB-UniRule"/>
</dbReference>
<feature type="binding site" evidence="9">
    <location>
        <begin position="135"/>
        <end position="137"/>
    </location>
    <ligand>
        <name>2-[(2R,5Z)-2-carboxy-4-methylthiazol-5(2H)-ylidene]ethyl phosphate</name>
        <dbReference type="ChEBI" id="CHEBI:62899"/>
    </ligand>
</feature>
<name>A0A7C2B6E7_THERO</name>
<keyword evidence="2 9" id="KW-0808">Transferase</keyword>
<proteinExistence type="inferred from homology"/>
<feature type="binding site" evidence="9">
    <location>
        <position position="109"/>
    </location>
    <ligand>
        <name>4-amino-2-methyl-5-(diphosphooxymethyl)pyrimidine</name>
        <dbReference type="ChEBI" id="CHEBI:57841"/>
    </ligand>
</feature>
<dbReference type="InterPro" id="IPR022998">
    <property type="entry name" value="ThiamineP_synth_TenI"/>
</dbReference>
<evidence type="ECO:0000256" key="10">
    <source>
        <dbReference type="RuleBase" id="RU003826"/>
    </source>
</evidence>
<dbReference type="GO" id="GO:0009228">
    <property type="term" value="P:thiamine biosynthetic process"/>
    <property type="evidence" value="ECO:0007669"/>
    <property type="project" value="UniProtKB-KW"/>
</dbReference>
<keyword evidence="5 9" id="KW-0784">Thiamine biosynthesis</keyword>
<evidence type="ECO:0000256" key="12">
    <source>
        <dbReference type="SAM" id="MobiDB-lite"/>
    </source>
</evidence>
<dbReference type="PANTHER" id="PTHR20857">
    <property type="entry name" value="THIAMINE-PHOSPHATE PYROPHOSPHORYLASE"/>
    <property type="match status" value="1"/>
</dbReference>
<evidence type="ECO:0000256" key="11">
    <source>
        <dbReference type="RuleBase" id="RU004253"/>
    </source>
</evidence>
<keyword evidence="3 9" id="KW-0479">Metal-binding</keyword>
<dbReference type="GO" id="GO:0000287">
    <property type="term" value="F:magnesium ion binding"/>
    <property type="evidence" value="ECO:0007669"/>
    <property type="project" value="UniProtKB-UniRule"/>
</dbReference>
<protein>
    <recommendedName>
        <fullName evidence="9">Thiamine-phosphate synthase</fullName>
        <shortName evidence="9">TP synthase</shortName>
        <shortName evidence="9">TPS</shortName>
        <ecNumber evidence="9">2.5.1.3</ecNumber>
    </recommendedName>
    <alternativeName>
        <fullName evidence="9">Thiamine-phosphate pyrophosphorylase</fullName>
        <shortName evidence="9">TMP pyrophosphorylase</shortName>
        <shortName evidence="9">TMP-PPase</shortName>
    </alternativeName>
</protein>
<dbReference type="InterPro" id="IPR036206">
    <property type="entry name" value="ThiamineP_synth_sf"/>
</dbReference>
<comment type="catalytic activity">
    <reaction evidence="7 9 10">
        <text>2-(2-carboxy-4-methylthiazol-5-yl)ethyl phosphate + 4-amino-2-methyl-5-(diphosphooxymethyl)pyrimidine + 2 H(+) = thiamine phosphate + CO2 + diphosphate</text>
        <dbReference type="Rhea" id="RHEA:47848"/>
        <dbReference type="ChEBI" id="CHEBI:15378"/>
        <dbReference type="ChEBI" id="CHEBI:16526"/>
        <dbReference type="ChEBI" id="CHEBI:33019"/>
        <dbReference type="ChEBI" id="CHEBI:37575"/>
        <dbReference type="ChEBI" id="CHEBI:57841"/>
        <dbReference type="ChEBI" id="CHEBI:62890"/>
        <dbReference type="EC" id="2.5.1.3"/>
    </reaction>
</comment>
<dbReference type="InterPro" id="IPR013785">
    <property type="entry name" value="Aldolase_TIM"/>
</dbReference>
<comment type="catalytic activity">
    <reaction evidence="8 9 10">
        <text>2-[(2R,5Z)-2-carboxy-4-methylthiazol-5(2H)-ylidene]ethyl phosphate + 4-amino-2-methyl-5-(diphosphooxymethyl)pyrimidine + 2 H(+) = thiamine phosphate + CO2 + diphosphate</text>
        <dbReference type="Rhea" id="RHEA:47844"/>
        <dbReference type="ChEBI" id="CHEBI:15378"/>
        <dbReference type="ChEBI" id="CHEBI:16526"/>
        <dbReference type="ChEBI" id="CHEBI:33019"/>
        <dbReference type="ChEBI" id="CHEBI:37575"/>
        <dbReference type="ChEBI" id="CHEBI:57841"/>
        <dbReference type="ChEBI" id="CHEBI:62899"/>
        <dbReference type="EC" id="2.5.1.3"/>
    </reaction>
</comment>
<comment type="cofactor">
    <cofactor evidence="9">
        <name>Mg(2+)</name>
        <dbReference type="ChEBI" id="CHEBI:18420"/>
    </cofactor>
    <text evidence="9">Binds 1 Mg(2+) ion per subunit.</text>
</comment>
<dbReference type="InterPro" id="IPR034291">
    <property type="entry name" value="TMP_synthase"/>
</dbReference>
<dbReference type="Gene3D" id="3.20.20.70">
    <property type="entry name" value="Aldolase class I"/>
    <property type="match status" value="1"/>
</dbReference>
<feature type="region of interest" description="Disordered" evidence="12">
    <location>
        <begin position="209"/>
        <end position="231"/>
    </location>
</feature>
<comment type="function">
    <text evidence="9">Condenses 4-methyl-5-(beta-hydroxyethyl)thiazole monophosphate (THZ-P) and 2-methyl-4-amino-5-hydroxymethyl pyrimidine pyrophosphate (HMP-PP) to form thiamine monophosphate (TMP).</text>
</comment>
<gene>
    <name evidence="9 14" type="primary">thiE</name>
    <name evidence="14" type="ORF">ENP47_02580</name>
</gene>
<feature type="compositionally biased region" description="Basic and acidic residues" evidence="12">
    <location>
        <begin position="209"/>
        <end position="221"/>
    </location>
</feature>
<dbReference type="HAMAP" id="MF_00097">
    <property type="entry name" value="TMP_synthase"/>
    <property type="match status" value="1"/>
</dbReference>
<comment type="similarity">
    <text evidence="9 10">Belongs to the thiamine-phosphate synthase family.</text>
</comment>
<dbReference type="NCBIfam" id="TIGR00693">
    <property type="entry name" value="thiE"/>
    <property type="match status" value="1"/>
</dbReference>
<comment type="caution">
    <text evidence="14">The sequence shown here is derived from an EMBL/GenBank/DDBJ whole genome shotgun (WGS) entry which is preliminary data.</text>
</comment>
<feature type="binding site" evidence="9">
    <location>
        <position position="71"/>
    </location>
    <ligand>
        <name>Mg(2+)</name>
        <dbReference type="ChEBI" id="CHEBI:18420"/>
    </ligand>
</feature>
<evidence type="ECO:0000256" key="7">
    <source>
        <dbReference type="ARBA" id="ARBA00047851"/>
    </source>
</evidence>
<accession>A0A7C2B6E7</accession>
<dbReference type="EC" id="2.5.1.3" evidence="9"/>
<reference evidence="14" key="1">
    <citation type="journal article" date="2020" name="mSystems">
        <title>Genome- and Community-Level Interaction Insights into Carbon Utilization and Element Cycling Functions of Hydrothermarchaeota in Hydrothermal Sediment.</title>
        <authorList>
            <person name="Zhou Z."/>
            <person name="Liu Y."/>
            <person name="Xu W."/>
            <person name="Pan J."/>
            <person name="Luo Z.H."/>
            <person name="Li M."/>
        </authorList>
    </citation>
    <scope>NUCLEOTIDE SEQUENCE [LARGE SCALE GENOMIC DNA]</scope>
    <source>
        <strain evidence="14">SpSt-222</strain>
    </source>
</reference>
<evidence type="ECO:0000256" key="1">
    <source>
        <dbReference type="ARBA" id="ARBA00005165"/>
    </source>
</evidence>
<dbReference type="GO" id="GO:0009229">
    <property type="term" value="P:thiamine diphosphate biosynthetic process"/>
    <property type="evidence" value="ECO:0007669"/>
    <property type="project" value="UniProtKB-UniRule"/>
</dbReference>
<dbReference type="GO" id="GO:0005737">
    <property type="term" value="C:cytoplasm"/>
    <property type="evidence" value="ECO:0007669"/>
    <property type="project" value="TreeGrafter"/>
</dbReference>
<evidence type="ECO:0000313" key="14">
    <source>
        <dbReference type="EMBL" id="HEF64481.1"/>
    </source>
</evidence>
<feature type="binding site" evidence="9">
    <location>
        <position position="70"/>
    </location>
    <ligand>
        <name>4-amino-2-methyl-5-(diphosphooxymethyl)pyrimidine</name>
        <dbReference type="ChEBI" id="CHEBI:57841"/>
    </ligand>
</feature>
<dbReference type="CDD" id="cd00564">
    <property type="entry name" value="TMP_TenI"/>
    <property type="match status" value="1"/>
</dbReference>